<dbReference type="EMBL" id="JBAWTH010000043">
    <property type="protein sequence ID" value="KAL2283293.1"/>
    <property type="molecule type" value="Genomic_DNA"/>
</dbReference>
<feature type="compositionally biased region" description="Basic residues" evidence="1">
    <location>
        <begin position="149"/>
        <end position="158"/>
    </location>
</feature>
<evidence type="ECO:0000313" key="3">
    <source>
        <dbReference type="Proteomes" id="UP001600888"/>
    </source>
</evidence>
<comment type="caution">
    <text evidence="2">The sequence shown here is derived from an EMBL/GenBank/DDBJ whole genome shotgun (WGS) entry which is preliminary data.</text>
</comment>
<sequence length="158" mass="18227">MAKLETGDKALFKAKNAEALWFDDNHCRRRVRTPCACRVMTQALRRNGITNAGQWRMGLSGETTKPLAKLSSVCARIWVRSWIVPCLKCVYEKTRDMSERKVMSMLYNRENPGRIEDEFPSFDGRLNILRNQFPATRKARAPSLSSAPRIRRPRLQLS</sequence>
<evidence type="ECO:0000256" key="1">
    <source>
        <dbReference type="SAM" id="MobiDB-lite"/>
    </source>
</evidence>
<dbReference type="Proteomes" id="UP001600888">
    <property type="component" value="Unassembled WGS sequence"/>
</dbReference>
<name>A0ABR4ELG7_9PEZI</name>
<gene>
    <name evidence="2" type="ORF">FJTKL_09928</name>
</gene>
<feature type="region of interest" description="Disordered" evidence="1">
    <location>
        <begin position="137"/>
        <end position="158"/>
    </location>
</feature>
<organism evidence="2 3">
    <name type="scientific">Diaporthe vaccinii</name>
    <dbReference type="NCBI Taxonomy" id="105482"/>
    <lineage>
        <taxon>Eukaryota</taxon>
        <taxon>Fungi</taxon>
        <taxon>Dikarya</taxon>
        <taxon>Ascomycota</taxon>
        <taxon>Pezizomycotina</taxon>
        <taxon>Sordariomycetes</taxon>
        <taxon>Sordariomycetidae</taxon>
        <taxon>Diaporthales</taxon>
        <taxon>Diaporthaceae</taxon>
        <taxon>Diaporthe</taxon>
        <taxon>Diaporthe eres species complex</taxon>
    </lineage>
</organism>
<reference evidence="2 3" key="1">
    <citation type="submission" date="2024-03" db="EMBL/GenBank/DDBJ databases">
        <title>A high-quality draft genome sequence of Diaporthe vaccinii, a causative agent of upright dieback and viscid rot disease in cranberry plants.</title>
        <authorList>
            <person name="Sarrasin M."/>
            <person name="Lang B.F."/>
            <person name="Burger G."/>
        </authorList>
    </citation>
    <scope>NUCLEOTIDE SEQUENCE [LARGE SCALE GENOMIC DNA]</scope>
    <source>
        <strain evidence="2 3">IS7</strain>
    </source>
</reference>
<accession>A0ABR4ELG7</accession>
<evidence type="ECO:0000313" key="2">
    <source>
        <dbReference type="EMBL" id="KAL2283293.1"/>
    </source>
</evidence>
<keyword evidence="3" id="KW-1185">Reference proteome</keyword>
<protein>
    <submittedName>
        <fullName evidence="2">Uncharacterized protein</fullName>
    </submittedName>
</protein>
<proteinExistence type="predicted"/>